<feature type="transmembrane region" description="Helical" evidence="1">
    <location>
        <begin position="48"/>
        <end position="66"/>
    </location>
</feature>
<evidence type="ECO:0000256" key="1">
    <source>
        <dbReference type="SAM" id="Phobius"/>
    </source>
</evidence>
<keyword evidence="1" id="KW-0812">Transmembrane</keyword>
<keyword evidence="1" id="KW-0472">Membrane</keyword>
<organism evidence="2 3">
    <name type="scientific">Pendulispora albinea</name>
    <dbReference type="NCBI Taxonomy" id="2741071"/>
    <lineage>
        <taxon>Bacteria</taxon>
        <taxon>Pseudomonadati</taxon>
        <taxon>Myxococcota</taxon>
        <taxon>Myxococcia</taxon>
        <taxon>Myxococcales</taxon>
        <taxon>Sorangiineae</taxon>
        <taxon>Pendulisporaceae</taxon>
        <taxon>Pendulispora</taxon>
    </lineage>
</organism>
<keyword evidence="3" id="KW-1185">Reference proteome</keyword>
<dbReference type="EMBL" id="CP089984">
    <property type="protein sequence ID" value="WXB11968.1"/>
    <property type="molecule type" value="Genomic_DNA"/>
</dbReference>
<keyword evidence="1" id="KW-1133">Transmembrane helix</keyword>
<name>A0ABZ2LPZ1_9BACT</name>
<dbReference type="InterPro" id="IPR046580">
    <property type="entry name" value="DUF6640"/>
</dbReference>
<reference evidence="2 3" key="1">
    <citation type="submission" date="2021-12" db="EMBL/GenBank/DDBJ databases">
        <title>Discovery of the Pendulisporaceae a myxobacterial family with distinct sporulation behavior and unique specialized metabolism.</title>
        <authorList>
            <person name="Garcia R."/>
            <person name="Popoff A."/>
            <person name="Bader C.D."/>
            <person name="Loehr J."/>
            <person name="Walesch S."/>
            <person name="Walt C."/>
            <person name="Boldt J."/>
            <person name="Bunk B."/>
            <person name="Haeckl F.J.F.P.J."/>
            <person name="Gunesch A.P."/>
            <person name="Birkelbach J."/>
            <person name="Nuebel U."/>
            <person name="Pietschmann T."/>
            <person name="Bach T."/>
            <person name="Mueller R."/>
        </authorList>
    </citation>
    <scope>NUCLEOTIDE SEQUENCE [LARGE SCALE GENOMIC DNA]</scope>
    <source>
        <strain evidence="2 3">MSr11954</strain>
    </source>
</reference>
<feature type="transmembrane region" description="Helical" evidence="1">
    <location>
        <begin position="12"/>
        <end position="28"/>
    </location>
</feature>
<dbReference type="RefSeq" id="WP_394821584.1">
    <property type="nucleotide sequence ID" value="NZ_CP089984.1"/>
</dbReference>
<protein>
    <recommendedName>
        <fullName evidence="4">Acetyltransferase</fullName>
    </recommendedName>
</protein>
<proteinExistence type="predicted"/>
<dbReference type="Proteomes" id="UP001370348">
    <property type="component" value="Chromosome"/>
</dbReference>
<dbReference type="Pfam" id="PF20345">
    <property type="entry name" value="DUF6640"/>
    <property type="match status" value="1"/>
</dbReference>
<evidence type="ECO:0000313" key="2">
    <source>
        <dbReference type="EMBL" id="WXB11968.1"/>
    </source>
</evidence>
<evidence type="ECO:0000313" key="3">
    <source>
        <dbReference type="Proteomes" id="UP001370348"/>
    </source>
</evidence>
<gene>
    <name evidence="2" type="ORF">LZC94_29440</name>
</gene>
<sequence>MKPRELPRSARILTGLVALVTMVGPYLADWNETHIYNPTWPPHAKFHNAQTMLMGAALGACTLYFLRGGSGARPRFTVAVLLAALYWITQALSILFPGTAFVDPDRAGTGLVAGVPVQFVLDVVLLALLGVAMGLRAAAASR</sequence>
<feature type="transmembrane region" description="Helical" evidence="1">
    <location>
        <begin position="78"/>
        <end position="99"/>
    </location>
</feature>
<accession>A0ABZ2LPZ1</accession>
<evidence type="ECO:0008006" key="4">
    <source>
        <dbReference type="Google" id="ProtNLM"/>
    </source>
</evidence>
<feature type="transmembrane region" description="Helical" evidence="1">
    <location>
        <begin position="119"/>
        <end position="139"/>
    </location>
</feature>